<name>A0A8H6KM73_9PEZI</name>
<gene>
    <name evidence="2" type="ORF">CPLU01_05657</name>
</gene>
<feature type="region of interest" description="Disordered" evidence="1">
    <location>
        <begin position="102"/>
        <end position="131"/>
    </location>
</feature>
<keyword evidence="3" id="KW-1185">Reference proteome</keyword>
<dbReference type="AlphaFoldDB" id="A0A8H6KM73"/>
<dbReference type="Proteomes" id="UP000654918">
    <property type="component" value="Unassembled WGS sequence"/>
</dbReference>
<proteinExistence type="predicted"/>
<protein>
    <submittedName>
        <fullName evidence="2">Uncharacterized protein</fullName>
    </submittedName>
</protein>
<evidence type="ECO:0000313" key="2">
    <source>
        <dbReference type="EMBL" id="KAF6833306.1"/>
    </source>
</evidence>
<comment type="caution">
    <text evidence="2">The sequence shown here is derived from an EMBL/GenBank/DDBJ whole genome shotgun (WGS) entry which is preliminary data.</text>
</comment>
<evidence type="ECO:0000313" key="3">
    <source>
        <dbReference type="Proteomes" id="UP000654918"/>
    </source>
</evidence>
<reference evidence="2" key="1">
    <citation type="journal article" date="2020" name="Phytopathology">
        <title>Genome Sequence Resources of Colletotrichum truncatum, C. plurivorum, C. musicola, and C. sojae: Four Species Pathogenic to Soybean (Glycine max).</title>
        <authorList>
            <person name="Rogerio F."/>
            <person name="Boufleur T.R."/>
            <person name="Ciampi-Guillardi M."/>
            <person name="Sukno S.A."/>
            <person name="Thon M.R."/>
            <person name="Massola Junior N.S."/>
            <person name="Baroncelli R."/>
        </authorList>
    </citation>
    <scope>NUCLEOTIDE SEQUENCE</scope>
    <source>
        <strain evidence="2">LFN00145</strain>
    </source>
</reference>
<sequence length="339" mass="37425">MTSGKQGVSSHTTLRIPYRCDGERRIRGPKVFAVESLPRSRAPAQMMMVTVSADPGRHLSVERGAPLEELWSGMGAQRCNPMRRECQFPAAMALDERCQANNSAAQGRNEDVADAERSNSASLGPDPQFFGPAAPPPRLLFRLRLPAHAKKKLEMAGLAPAPSLTAAGESTPPWHLSRHHIIPLHRTVHDIARNSTMYDFDIVSAVCSSSHLTGRLSIQAPESQDWWPSATHSRDGQELLHMVPEPELKTPSGVLKVLPSVKHAYLTLPTYGPVRPSVGVGGSVVVRDLARDVLPHCLYARTSAMFPLPVTNYYQSRCFSSVPSYYINRTEYRPYDKAR</sequence>
<evidence type="ECO:0000256" key="1">
    <source>
        <dbReference type="SAM" id="MobiDB-lite"/>
    </source>
</evidence>
<dbReference type="EMBL" id="WIGO01000060">
    <property type="protein sequence ID" value="KAF6833306.1"/>
    <property type="molecule type" value="Genomic_DNA"/>
</dbReference>
<accession>A0A8H6KM73</accession>
<feature type="compositionally biased region" description="Basic and acidic residues" evidence="1">
    <location>
        <begin position="108"/>
        <end position="117"/>
    </location>
</feature>
<organism evidence="2 3">
    <name type="scientific">Colletotrichum plurivorum</name>
    <dbReference type="NCBI Taxonomy" id="2175906"/>
    <lineage>
        <taxon>Eukaryota</taxon>
        <taxon>Fungi</taxon>
        <taxon>Dikarya</taxon>
        <taxon>Ascomycota</taxon>
        <taxon>Pezizomycotina</taxon>
        <taxon>Sordariomycetes</taxon>
        <taxon>Hypocreomycetidae</taxon>
        <taxon>Glomerellales</taxon>
        <taxon>Glomerellaceae</taxon>
        <taxon>Colletotrichum</taxon>
        <taxon>Colletotrichum orchidearum species complex</taxon>
    </lineage>
</organism>